<dbReference type="Proteomes" id="UP001057402">
    <property type="component" value="Chromosome 6"/>
</dbReference>
<gene>
    <name evidence="1" type="ORF">MLD38_021766</name>
</gene>
<evidence type="ECO:0000313" key="2">
    <source>
        <dbReference type="Proteomes" id="UP001057402"/>
    </source>
</evidence>
<name>A0ACB9QHL9_9MYRT</name>
<sequence length="113" mass="12259">MNPFWCFTAPNPDPIADSITCIRLSEDELKGLGRKGQGFDLGDEKVSDGSIIDMWMGGVDAEVFLEMGYGSHSVVVSRGRLFEEEGGMMESCASTYRSGAESNKDGIVGLEIR</sequence>
<dbReference type="EMBL" id="CM042885">
    <property type="protein sequence ID" value="KAI4365811.1"/>
    <property type="molecule type" value="Genomic_DNA"/>
</dbReference>
<proteinExistence type="predicted"/>
<comment type="caution">
    <text evidence="1">The sequence shown here is derived from an EMBL/GenBank/DDBJ whole genome shotgun (WGS) entry which is preliminary data.</text>
</comment>
<evidence type="ECO:0000313" key="1">
    <source>
        <dbReference type="EMBL" id="KAI4365811.1"/>
    </source>
</evidence>
<protein>
    <submittedName>
        <fullName evidence="1">Uncharacterized protein</fullName>
    </submittedName>
</protein>
<accession>A0ACB9QHL9</accession>
<keyword evidence="2" id="KW-1185">Reference proteome</keyword>
<reference evidence="2" key="1">
    <citation type="journal article" date="2023" name="Front. Plant Sci.">
        <title>Chromosomal-level genome assembly of Melastoma candidum provides insights into trichome evolution.</title>
        <authorList>
            <person name="Zhong Y."/>
            <person name="Wu W."/>
            <person name="Sun C."/>
            <person name="Zou P."/>
            <person name="Liu Y."/>
            <person name="Dai S."/>
            <person name="Zhou R."/>
        </authorList>
    </citation>
    <scope>NUCLEOTIDE SEQUENCE [LARGE SCALE GENOMIC DNA]</scope>
</reference>
<organism evidence="1 2">
    <name type="scientific">Melastoma candidum</name>
    <dbReference type="NCBI Taxonomy" id="119954"/>
    <lineage>
        <taxon>Eukaryota</taxon>
        <taxon>Viridiplantae</taxon>
        <taxon>Streptophyta</taxon>
        <taxon>Embryophyta</taxon>
        <taxon>Tracheophyta</taxon>
        <taxon>Spermatophyta</taxon>
        <taxon>Magnoliopsida</taxon>
        <taxon>eudicotyledons</taxon>
        <taxon>Gunneridae</taxon>
        <taxon>Pentapetalae</taxon>
        <taxon>rosids</taxon>
        <taxon>malvids</taxon>
        <taxon>Myrtales</taxon>
        <taxon>Melastomataceae</taxon>
        <taxon>Melastomatoideae</taxon>
        <taxon>Melastomateae</taxon>
        <taxon>Melastoma</taxon>
    </lineage>
</organism>